<comment type="caution">
    <text evidence="1">The sequence shown here is derived from an EMBL/GenBank/DDBJ whole genome shotgun (WGS) entry which is preliminary data.</text>
</comment>
<dbReference type="AlphaFoldDB" id="W6MCG0"/>
<dbReference type="RefSeq" id="WP_048677236.1">
    <property type="nucleotide sequence ID" value="NZ_CBTJ020000119.1"/>
</dbReference>
<evidence type="ECO:0008006" key="3">
    <source>
        <dbReference type="Google" id="ProtNLM"/>
    </source>
</evidence>
<keyword evidence="2" id="KW-1185">Reference proteome</keyword>
<protein>
    <recommendedName>
        <fullName evidence="3">Lipoprotein</fullName>
    </recommendedName>
</protein>
<evidence type="ECO:0000313" key="2">
    <source>
        <dbReference type="Proteomes" id="UP000035760"/>
    </source>
</evidence>
<reference evidence="1" key="2">
    <citation type="submission" date="2014-03" db="EMBL/GenBank/DDBJ databases">
        <title>Candidatus Competibacter-lineage genomes retrieved from metagenomes reveal functional metabolic diversity.</title>
        <authorList>
            <person name="McIlroy S.J."/>
            <person name="Albertsen M."/>
            <person name="Andresen E.K."/>
            <person name="Saunders A.M."/>
            <person name="Kristiansen R."/>
            <person name="Stokholm-Bjerregaard M."/>
            <person name="Nielsen K.L."/>
            <person name="Nielsen P.H."/>
        </authorList>
    </citation>
    <scope>NUCLEOTIDE SEQUENCE</scope>
    <source>
        <strain evidence="1">Run_A_D11</strain>
    </source>
</reference>
<name>W6MCG0_9GAMM</name>
<accession>W6MCG0</accession>
<gene>
    <name evidence="1" type="ORF">BN873_p70032</name>
</gene>
<dbReference type="EMBL" id="CBTJ020000119">
    <property type="protein sequence ID" value="CDI04794.1"/>
    <property type="molecule type" value="Genomic_DNA"/>
</dbReference>
<dbReference type="PROSITE" id="PS51257">
    <property type="entry name" value="PROKAR_LIPOPROTEIN"/>
    <property type="match status" value="1"/>
</dbReference>
<organism evidence="1 2">
    <name type="scientific">Candidatus Competibacter denitrificans Run_A_D11</name>
    <dbReference type="NCBI Taxonomy" id="1400863"/>
    <lineage>
        <taxon>Bacteria</taxon>
        <taxon>Pseudomonadati</taxon>
        <taxon>Pseudomonadota</taxon>
        <taxon>Gammaproteobacteria</taxon>
        <taxon>Candidatus Competibacteraceae</taxon>
        <taxon>Candidatus Competibacter</taxon>
    </lineage>
</organism>
<sequence length="72" mass="8008">MRTVSALLITVLAGCQTPPAAVEPALYPQRDLTVAWSERHYWRLPEGYLAPIPTPVVTVSSDSIEKFRVDAR</sequence>
<evidence type="ECO:0000313" key="1">
    <source>
        <dbReference type="EMBL" id="CDI04794.1"/>
    </source>
</evidence>
<proteinExistence type="predicted"/>
<dbReference type="Proteomes" id="UP000035760">
    <property type="component" value="Unassembled WGS sequence"/>
</dbReference>
<reference evidence="1" key="1">
    <citation type="submission" date="2013-07" db="EMBL/GenBank/DDBJ databases">
        <authorList>
            <person name="McIlroy S."/>
        </authorList>
    </citation>
    <scope>NUCLEOTIDE SEQUENCE [LARGE SCALE GENOMIC DNA]</scope>
    <source>
        <strain evidence="1">Run_A_D11</strain>
    </source>
</reference>